<dbReference type="PANTHER" id="PTHR37487:SF2">
    <property type="entry name" value="EXPRESSED PROTEIN"/>
    <property type="match status" value="1"/>
</dbReference>
<evidence type="ECO:0000313" key="4">
    <source>
        <dbReference type="Proteomes" id="UP001203297"/>
    </source>
</evidence>
<proteinExistence type="predicted"/>
<evidence type="ECO:0000256" key="1">
    <source>
        <dbReference type="SAM" id="MobiDB-lite"/>
    </source>
</evidence>
<evidence type="ECO:0000256" key="2">
    <source>
        <dbReference type="SAM" id="SignalP"/>
    </source>
</evidence>
<keyword evidence="2" id="KW-0732">Signal</keyword>
<feature type="signal peptide" evidence="2">
    <location>
        <begin position="1"/>
        <end position="16"/>
    </location>
</feature>
<comment type="caution">
    <text evidence="3">The sequence shown here is derived from an EMBL/GenBank/DDBJ whole genome shotgun (WGS) entry which is preliminary data.</text>
</comment>
<evidence type="ECO:0008006" key="5">
    <source>
        <dbReference type="Google" id="ProtNLM"/>
    </source>
</evidence>
<dbReference type="PANTHER" id="PTHR37487">
    <property type="entry name" value="CHROMOSOME 1, WHOLE GENOME SHOTGUN SEQUENCE"/>
    <property type="match status" value="1"/>
</dbReference>
<feature type="compositionally biased region" description="Low complexity" evidence="1">
    <location>
        <begin position="131"/>
        <end position="154"/>
    </location>
</feature>
<reference evidence="3" key="1">
    <citation type="journal article" date="2022" name="New Phytol.">
        <title>Evolutionary transition to the ectomycorrhizal habit in the genomes of a hyperdiverse lineage of mushroom-forming fungi.</title>
        <authorList>
            <person name="Looney B."/>
            <person name="Miyauchi S."/>
            <person name="Morin E."/>
            <person name="Drula E."/>
            <person name="Courty P.E."/>
            <person name="Kohler A."/>
            <person name="Kuo A."/>
            <person name="LaButti K."/>
            <person name="Pangilinan J."/>
            <person name="Lipzen A."/>
            <person name="Riley R."/>
            <person name="Andreopoulos W."/>
            <person name="He G."/>
            <person name="Johnson J."/>
            <person name="Nolan M."/>
            <person name="Tritt A."/>
            <person name="Barry K.W."/>
            <person name="Grigoriev I.V."/>
            <person name="Nagy L.G."/>
            <person name="Hibbett D."/>
            <person name="Henrissat B."/>
            <person name="Matheny P.B."/>
            <person name="Labbe J."/>
            <person name="Martin F.M."/>
        </authorList>
    </citation>
    <scope>NUCLEOTIDE SEQUENCE</scope>
    <source>
        <strain evidence="3">BPL690</strain>
    </source>
</reference>
<dbReference type="AlphaFoldDB" id="A0AAD4M7A6"/>
<organism evidence="3 4">
    <name type="scientific">Multifurca ochricompacta</name>
    <dbReference type="NCBI Taxonomy" id="376703"/>
    <lineage>
        <taxon>Eukaryota</taxon>
        <taxon>Fungi</taxon>
        <taxon>Dikarya</taxon>
        <taxon>Basidiomycota</taxon>
        <taxon>Agaricomycotina</taxon>
        <taxon>Agaricomycetes</taxon>
        <taxon>Russulales</taxon>
        <taxon>Russulaceae</taxon>
        <taxon>Multifurca</taxon>
    </lineage>
</organism>
<feature type="region of interest" description="Disordered" evidence="1">
    <location>
        <begin position="97"/>
        <end position="154"/>
    </location>
</feature>
<protein>
    <recommendedName>
        <fullName evidence="5">Ser-Thr-rich glycosyl-phosphatidyl-inositol-anchored membrane family-domain-containing protein</fullName>
    </recommendedName>
</protein>
<feature type="chain" id="PRO_5042276379" description="Ser-Thr-rich glycosyl-phosphatidyl-inositol-anchored membrane family-domain-containing protein" evidence="2">
    <location>
        <begin position="17"/>
        <end position="192"/>
    </location>
</feature>
<dbReference type="EMBL" id="WTXG01000008">
    <property type="protein sequence ID" value="KAI0303819.1"/>
    <property type="molecule type" value="Genomic_DNA"/>
</dbReference>
<dbReference type="Proteomes" id="UP001203297">
    <property type="component" value="Unassembled WGS sequence"/>
</dbReference>
<name>A0AAD4M7A6_9AGAM</name>
<evidence type="ECO:0000313" key="3">
    <source>
        <dbReference type="EMBL" id="KAI0303819.1"/>
    </source>
</evidence>
<sequence>MKSFVVLSAIITLASALTVNTPVSVVVCEPLQITWSPEGAVSPFYLSIVPAGQPTANAIKRFPRQDGTSYIWSAVDVPAGTSFTIDLKDGKGQEAFSAPVTAQGGGDTSCINGNVEEDGATRSPNSAAPGSVSPGVAAAESSGASEASSSPAAAAPARLRQLRLPRALRLLVPGRRQQVHRVAARRLASHHL</sequence>
<keyword evidence="4" id="KW-1185">Reference proteome</keyword>
<gene>
    <name evidence="3" type="ORF">B0F90DRAFT_1816081</name>
</gene>
<accession>A0AAD4M7A6</accession>